<accession>A0ABD3V5D8</accession>
<feature type="non-terminal residue" evidence="1">
    <location>
        <position position="54"/>
    </location>
</feature>
<organism evidence="1 2">
    <name type="scientific">Sinanodonta woodiana</name>
    <name type="common">Chinese pond mussel</name>
    <name type="synonym">Anodonta woodiana</name>
    <dbReference type="NCBI Taxonomy" id="1069815"/>
    <lineage>
        <taxon>Eukaryota</taxon>
        <taxon>Metazoa</taxon>
        <taxon>Spiralia</taxon>
        <taxon>Lophotrochozoa</taxon>
        <taxon>Mollusca</taxon>
        <taxon>Bivalvia</taxon>
        <taxon>Autobranchia</taxon>
        <taxon>Heteroconchia</taxon>
        <taxon>Palaeoheterodonta</taxon>
        <taxon>Unionida</taxon>
        <taxon>Unionoidea</taxon>
        <taxon>Unionidae</taxon>
        <taxon>Unioninae</taxon>
        <taxon>Sinanodonta</taxon>
    </lineage>
</organism>
<protein>
    <submittedName>
        <fullName evidence="1">Uncharacterized protein</fullName>
    </submittedName>
</protein>
<feature type="non-terminal residue" evidence="1">
    <location>
        <position position="1"/>
    </location>
</feature>
<dbReference type="Proteomes" id="UP001634394">
    <property type="component" value="Unassembled WGS sequence"/>
</dbReference>
<evidence type="ECO:0000313" key="2">
    <source>
        <dbReference type="Proteomes" id="UP001634394"/>
    </source>
</evidence>
<name>A0ABD3V5D8_SINWO</name>
<sequence length="54" mass="6254">SSKKILDVFQARTKEKERELQRIFAEKERHLQETQLAIVKKLGEAEAKVSSLQS</sequence>
<reference evidence="1 2" key="1">
    <citation type="submission" date="2024-11" db="EMBL/GenBank/DDBJ databases">
        <title>Chromosome-level genome assembly of the freshwater bivalve Anodonta woodiana.</title>
        <authorList>
            <person name="Chen X."/>
        </authorList>
    </citation>
    <scope>NUCLEOTIDE SEQUENCE [LARGE SCALE GENOMIC DNA]</scope>
    <source>
        <strain evidence="1">MN2024</strain>
        <tissue evidence="1">Gills</tissue>
    </source>
</reference>
<dbReference type="EMBL" id="JBJQND010000013">
    <property type="protein sequence ID" value="KAL3856804.1"/>
    <property type="molecule type" value="Genomic_DNA"/>
</dbReference>
<keyword evidence="2" id="KW-1185">Reference proteome</keyword>
<gene>
    <name evidence="1" type="ORF">ACJMK2_011521</name>
</gene>
<dbReference type="AlphaFoldDB" id="A0ABD3V5D8"/>
<proteinExistence type="predicted"/>
<evidence type="ECO:0000313" key="1">
    <source>
        <dbReference type="EMBL" id="KAL3856804.1"/>
    </source>
</evidence>
<comment type="caution">
    <text evidence="1">The sequence shown here is derived from an EMBL/GenBank/DDBJ whole genome shotgun (WGS) entry which is preliminary data.</text>
</comment>